<dbReference type="RefSeq" id="WP_406854154.1">
    <property type="nucleotide sequence ID" value="NZ_CP157484.1"/>
</dbReference>
<protein>
    <recommendedName>
        <fullName evidence="3">Secreted protein</fullName>
    </recommendedName>
</protein>
<evidence type="ECO:0000313" key="2">
    <source>
        <dbReference type="EMBL" id="XBO37333.1"/>
    </source>
</evidence>
<name>A0AAU7JAE1_9HYPH</name>
<feature type="compositionally biased region" description="Low complexity" evidence="1">
    <location>
        <begin position="71"/>
        <end position="92"/>
    </location>
</feature>
<dbReference type="EMBL" id="CP157484">
    <property type="protein sequence ID" value="XBO37333.1"/>
    <property type="molecule type" value="Genomic_DNA"/>
</dbReference>
<sequence length="108" mass="11076">MNASRILPTLAFSVAVSFFFVPPVIAIVKNAPAAPASAPSSSLIVASTRVSVSQPVTMQRAKPAATKDMCSPTEASSGTTSGASSGEAASAPKRSPWNRWVVASLDDR</sequence>
<evidence type="ECO:0008006" key="3">
    <source>
        <dbReference type="Google" id="ProtNLM"/>
    </source>
</evidence>
<evidence type="ECO:0000256" key="1">
    <source>
        <dbReference type="SAM" id="MobiDB-lite"/>
    </source>
</evidence>
<feature type="region of interest" description="Disordered" evidence="1">
    <location>
        <begin position="55"/>
        <end position="95"/>
    </location>
</feature>
<reference evidence="2" key="1">
    <citation type="submission" date="2024-05" db="EMBL/GenBank/DDBJ databases">
        <authorList>
            <person name="Kim S."/>
            <person name="Heo J."/>
            <person name="Choi H."/>
            <person name="Choi Y."/>
            <person name="Kwon S.-W."/>
            <person name="Kim Y."/>
        </authorList>
    </citation>
    <scope>NUCLEOTIDE SEQUENCE</scope>
    <source>
        <strain evidence="2">KACC 23698</strain>
    </source>
</reference>
<organism evidence="2">
    <name type="scientific">Alsobacter sp. KACC 23698</name>
    <dbReference type="NCBI Taxonomy" id="3149229"/>
    <lineage>
        <taxon>Bacteria</taxon>
        <taxon>Pseudomonadati</taxon>
        <taxon>Pseudomonadota</taxon>
        <taxon>Alphaproteobacteria</taxon>
        <taxon>Hyphomicrobiales</taxon>
        <taxon>Alsobacteraceae</taxon>
        <taxon>Alsobacter</taxon>
    </lineage>
</organism>
<gene>
    <name evidence="2" type="ORF">ABEG18_16545</name>
</gene>
<proteinExistence type="predicted"/>
<dbReference type="AlphaFoldDB" id="A0AAU7JAE1"/>
<accession>A0AAU7JAE1</accession>